<feature type="non-terminal residue" evidence="1">
    <location>
        <position position="1"/>
    </location>
</feature>
<organism evidence="1">
    <name type="scientific">marine sediment metagenome</name>
    <dbReference type="NCBI Taxonomy" id="412755"/>
    <lineage>
        <taxon>unclassified sequences</taxon>
        <taxon>metagenomes</taxon>
        <taxon>ecological metagenomes</taxon>
    </lineage>
</organism>
<comment type="caution">
    <text evidence="1">The sequence shown here is derived from an EMBL/GenBank/DDBJ whole genome shotgun (WGS) entry which is preliminary data.</text>
</comment>
<name>X0UI28_9ZZZZ</name>
<dbReference type="AlphaFoldDB" id="X0UI28"/>
<dbReference type="EMBL" id="BARS01021596">
    <property type="protein sequence ID" value="GAG05419.1"/>
    <property type="molecule type" value="Genomic_DNA"/>
</dbReference>
<evidence type="ECO:0000313" key="1">
    <source>
        <dbReference type="EMBL" id="GAG05419.1"/>
    </source>
</evidence>
<protein>
    <submittedName>
        <fullName evidence="1">Uncharacterized protein</fullName>
    </submittedName>
</protein>
<proteinExistence type="predicted"/>
<sequence>AKKGEFSGGDVRLLYPIRRYNMSHLDQIENKIKQFMPILY</sequence>
<accession>X0UI28</accession>
<reference evidence="1" key="1">
    <citation type="journal article" date="2014" name="Front. Microbiol.">
        <title>High frequency of phylogenetically diverse reductive dehalogenase-homologous genes in deep subseafloor sedimentary metagenomes.</title>
        <authorList>
            <person name="Kawai M."/>
            <person name="Futagami T."/>
            <person name="Toyoda A."/>
            <person name="Takaki Y."/>
            <person name="Nishi S."/>
            <person name="Hori S."/>
            <person name="Arai W."/>
            <person name="Tsubouchi T."/>
            <person name="Morono Y."/>
            <person name="Uchiyama I."/>
            <person name="Ito T."/>
            <person name="Fujiyama A."/>
            <person name="Inagaki F."/>
            <person name="Takami H."/>
        </authorList>
    </citation>
    <scope>NUCLEOTIDE SEQUENCE</scope>
    <source>
        <strain evidence="1">Expedition CK06-06</strain>
    </source>
</reference>
<gene>
    <name evidence="1" type="ORF">S01H1_34659</name>
</gene>